<protein>
    <submittedName>
        <fullName evidence="2">Uncharacterized protein</fullName>
    </submittedName>
</protein>
<organism evidence="2 3">
    <name type="scientific">Pristionchus mayeri</name>
    <dbReference type="NCBI Taxonomy" id="1317129"/>
    <lineage>
        <taxon>Eukaryota</taxon>
        <taxon>Metazoa</taxon>
        <taxon>Ecdysozoa</taxon>
        <taxon>Nematoda</taxon>
        <taxon>Chromadorea</taxon>
        <taxon>Rhabditida</taxon>
        <taxon>Rhabditina</taxon>
        <taxon>Diplogasteromorpha</taxon>
        <taxon>Diplogasteroidea</taxon>
        <taxon>Neodiplogasteridae</taxon>
        <taxon>Pristionchus</taxon>
    </lineage>
</organism>
<feature type="chain" id="PRO_5042953732" evidence="1">
    <location>
        <begin position="20"/>
        <end position="86"/>
    </location>
</feature>
<evidence type="ECO:0000313" key="3">
    <source>
        <dbReference type="Proteomes" id="UP001328107"/>
    </source>
</evidence>
<evidence type="ECO:0000256" key="1">
    <source>
        <dbReference type="SAM" id="SignalP"/>
    </source>
</evidence>
<name>A0AAN4ZR05_9BILA</name>
<keyword evidence="3" id="KW-1185">Reference proteome</keyword>
<accession>A0AAN4ZR05</accession>
<dbReference type="AlphaFoldDB" id="A0AAN4ZR05"/>
<reference evidence="3" key="1">
    <citation type="submission" date="2022-10" db="EMBL/GenBank/DDBJ databases">
        <title>Genome assembly of Pristionchus species.</title>
        <authorList>
            <person name="Yoshida K."/>
            <person name="Sommer R.J."/>
        </authorList>
    </citation>
    <scope>NUCLEOTIDE SEQUENCE [LARGE SCALE GENOMIC DNA]</scope>
    <source>
        <strain evidence="3">RS5460</strain>
    </source>
</reference>
<comment type="caution">
    <text evidence="2">The sequence shown here is derived from an EMBL/GenBank/DDBJ whole genome shotgun (WGS) entry which is preliminary data.</text>
</comment>
<dbReference type="PROSITE" id="PS51257">
    <property type="entry name" value="PROKAR_LIPOPROTEIN"/>
    <property type="match status" value="1"/>
</dbReference>
<feature type="signal peptide" evidence="1">
    <location>
        <begin position="1"/>
        <end position="19"/>
    </location>
</feature>
<keyword evidence="1" id="KW-0732">Signal</keyword>
<proteinExistence type="predicted"/>
<feature type="non-terminal residue" evidence="2">
    <location>
        <position position="86"/>
    </location>
</feature>
<dbReference type="EMBL" id="BTRK01000003">
    <property type="protein sequence ID" value="GMR42852.1"/>
    <property type="molecule type" value="Genomic_DNA"/>
</dbReference>
<sequence>MNKFLCLLFVSAMFACAFADSEESDDVDLSLSVSKPAAFIEKHLANESEDVKADVIEGIRNFQDFNLTGFKAHFDKWPAHVQKLFQ</sequence>
<dbReference type="Proteomes" id="UP001328107">
    <property type="component" value="Unassembled WGS sequence"/>
</dbReference>
<evidence type="ECO:0000313" key="2">
    <source>
        <dbReference type="EMBL" id="GMR42852.1"/>
    </source>
</evidence>
<gene>
    <name evidence="2" type="ORF">PMAYCL1PPCAC_13047</name>
</gene>